<sequence length="179" mass="20067">MVASRFFSGIGASAQFAISFPVLSDCWKPDQRGKSFAIATFIPLLGSAVGSIVGGIITERIGWRWLFWVLAAFNAFLILLTFIFFSETYGQTVLRRRAKGLRTQTGRGYRTESELSSPSLAQRLKVGLSHPYRLLITQPILQLLSPAPRMQLRHPLHRALNLRHHVDRPLRPNASGLRA</sequence>
<dbReference type="VEuPathDB" id="FungiDB:MPH_01368"/>
<organism evidence="7 8">
    <name type="scientific">Macrophomina phaseolina (strain MS6)</name>
    <name type="common">Charcoal rot fungus</name>
    <dbReference type="NCBI Taxonomy" id="1126212"/>
    <lineage>
        <taxon>Eukaryota</taxon>
        <taxon>Fungi</taxon>
        <taxon>Dikarya</taxon>
        <taxon>Ascomycota</taxon>
        <taxon>Pezizomycotina</taxon>
        <taxon>Dothideomycetes</taxon>
        <taxon>Dothideomycetes incertae sedis</taxon>
        <taxon>Botryosphaeriales</taxon>
        <taxon>Botryosphaeriaceae</taxon>
        <taxon>Macrophomina</taxon>
    </lineage>
</organism>
<evidence type="ECO:0000256" key="1">
    <source>
        <dbReference type="ARBA" id="ARBA00004141"/>
    </source>
</evidence>
<dbReference type="SUPFAM" id="SSF103473">
    <property type="entry name" value="MFS general substrate transporter"/>
    <property type="match status" value="1"/>
</dbReference>
<evidence type="ECO:0000256" key="5">
    <source>
        <dbReference type="SAM" id="Phobius"/>
    </source>
</evidence>
<protein>
    <recommendedName>
        <fullName evidence="6">Major facilitator superfamily (MFS) profile domain-containing protein</fullName>
    </recommendedName>
</protein>
<evidence type="ECO:0000259" key="6">
    <source>
        <dbReference type="PROSITE" id="PS50850"/>
    </source>
</evidence>
<gene>
    <name evidence="7" type="ORF">MPH_01368</name>
</gene>
<dbReference type="Proteomes" id="UP000007129">
    <property type="component" value="Unassembled WGS sequence"/>
</dbReference>
<dbReference type="HOGENOM" id="CLU_1503699_0_0_1"/>
<evidence type="ECO:0000313" key="7">
    <source>
        <dbReference type="EMBL" id="EKG21376.1"/>
    </source>
</evidence>
<feature type="domain" description="Major facilitator superfamily (MFS) profile" evidence="6">
    <location>
        <begin position="1"/>
        <end position="179"/>
    </location>
</feature>
<dbReference type="AlphaFoldDB" id="K2RFS0"/>
<dbReference type="PROSITE" id="PS50850">
    <property type="entry name" value="MFS"/>
    <property type="match status" value="1"/>
</dbReference>
<proteinExistence type="predicted"/>
<keyword evidence="3 5" id="KW-1133">Transmembrane helix</keyword>
<keyword evidence="4 5" id="KW-0472">Membrane</keyword>
<dbReference type="OrthoDB" id="6770063at2759"/>
<evidence type="ECO:0000256" key="4">
    <source>
        <dbReference type="ARBA" id="ARBA00023136"/>
    </source>
</evidence>
<dbReference type="GO" id="GO:0022857">
    <property type="term" value="F:transmembrane transporter activity"/>
    <property type="evidence" value="ECO:0007669"/>
    <property type="project" value="InterPro"/>
</dbReference>
<dbReference type="InParanoid" id="K2RFS0"/>
<dbReference type="InterPro" id="IPR011701">
    <property type="entry name" value="MFS"/>
</dbReference>
<feature type="transmembrane region" description="Helical" evidence="5">
    <location>
        <begin position="36"/>
        <end position="57"/>
    </location>
</feature>
<feature type="transmembrane region" description="Helical" evidence="5">
    <location>
        <begin position="63"/>
        <end position="85"/>
    </location>
</feature>
<dbReference type="STRING" id="1126212.K2RFS0"/>
<reference evidence="7 8" key="1">
    <citation type="journal article" date="2012" name="BMC Genomics">
        <title>Tools to kill: Genome of one of the most destructive plant pathogenic fungi Macrophomina phaseolina.</title>
        <authorList>
            <person name="Islam M.S."/>
            <person name="Haque M.S."/>
            <person name="Islam M.M."/>
            <person name="Emdad E.M."/>
            <person name="Halim A."/>
            <person name="Hossen Q.M.M."/>
            <person name="Hossain M.Z."/>
            <person name="Ahmed B."/>
            <person name="Rahim S."/>
            <person name="Rahman M.S."/>
            <person name="Alam M.M."/>
            <person name="Hou S."/>
            <person name="Wan X."/>
            <person name="Saito J.A."/>
            <person name="Alam M."/>
        </authorList>
    </citation>
    <scope>NUCLEOTIDE SEQUENCE [LARGE SCALE GENOMIC DNA]</scope>
    <source>
        <strain evidence="7 8">MS6</strain>
    </source>
</reference>
<evidence type="ECO:0000313" key="8">
    <source>
        <dbReference type="Proteomes" id="UP000007129"/>
    </source>
</evidence>
<dbReference type="Gene3D" id="1.20.1720.10">
    <property type="entry name" value="Multidrug resistance protein D"/>
    <property type="match status" value="1"/>
</dbReference>
<evidence type="ECO:0000256" key="3">
    <source>
        <dbReference type="ARBA" id="ARBA00022989"/>
    </source>
</evidence>
<keyword evidence="2 5" id="KW-0812">Transmembrane</keyword>
<comment type="caution">
    <text evidence="7">The sequence shown here is derived from an EMBL/GenBank/DDBJ whole genome shotgun (WGS) entry which is preliminary data.</text>
</comment>
<dbReference type="Pfam" id="PF07690">
    <property type="entry name" value="MFS_1"/>
    <property type="match status" value="1"/>
</dbReference>
<dbReference type="PANTHER" id="PTHR23502:SF60">
    <property type="entry name" value="MAJOR FACILITATOR SUPERFAMILY (MFS) PROFILE DOMAIN-CONTAINING PROTEIN-RELATED"/>
    <property type="match status" value="1"/>
</dbReference>
<dbReference type="GO" id="GO:0016020">
    <property type="term" value="C:membrane"/>
    <property type="evidence" value="ECO:0007669"/>
    <property type="project" value="UniProtKB-SubCell"/>
</dbReference>
<dbReference type="InterPro" id="IPR020846">
    <property type="entry name" value="MFS_dom"/>
</dbReference>
<accession>K2RFS0</accession>
<dbReference type="eggNOG" id="KOG0255">
    <property type="taxonomic scope" value="Eukaryota"/>
</dbReference>
<dbReference type="EMBL" id="AHHD01000052">
    <property type="protein sequence ID" value="EKG21376.1"/>
    <property type="molecule type" value="Genomic_DNA"/>
</dbReference>
<name>K2RFS0_MACPH</name>
<dbReference type="PANTHER" id="PTHR23502">
    <property type="entry name" value="MAJOR FACILITATOR SUPERFAMILY"/>
    <property type="match status" value="1"/>
</dbReference>
<dbReference type="InterPro" id="IPR036259">
    <property type="entry name" value="MFS_trans_sf"/>
</dbReference>
<evidence type="ECO:0000256" key="2">
    <source>
        <dbReference type="ARBA" id="ARBA00022692"/>
    </source>
</evidence>
<comment type="subcellular location">
    <subcellularLocation>
        <location evidence="1">Membrane</location>
        <topology evidence="1">Multi-pass membrane protein</topology>
    </subcellularLocation>
</comment>